<name>A0A6G1LF23_9PEZI</name>
<sequence>MDCLASTVGDEIVMSDLTHIYRQTWHDFPIRDLVTLTKNNAGPRNPGSSSVSDDRPRILLPSDFVISCSTCASSCSMIQMFFHRSERVPARCPRHPRMVTPSFSAMLSNSLCPQRCASNTRTRLWHFLRSLQRRTYTDQTYALSMGRQEGALKAFQIRVPKWRSDLPLYSHFLCSSSHQYVV</sequence>
<dbReference type="EMBL" id="ML995820">
    <property type="protein sequence ID" value="KAF2771220.1"/>
    <property type="molecule type" value="Genomic_DNA"/>
</dbReference>
<gene>
    <name evidence="1" type="ORF">EJ03DRAFT_36908</name>
</gene>
<accession>A0A6G1LF23</accession>
<dbReference type="Proteomes" id="UP000799436">
    <property type="component" value="Unassembled WGS sequence"/>
</dbReference>
<evidence type="ECO:0000313" key="2">
    <source>
        <dbReference type="Proteomes" id="UP000799436"/>
    </source>
</evidence>
<evidence type="ECO:0000313" key="1">
    <source>
        <dbReference type="EMBL" id="KAF2771220.1"/>
    </source>
</evidence>
<reference evidence="1" key="1">
    <citation type="journal article" date="2020" name="Stud. Mycol.">
        <title>101 Dothideomycetes genomes: a test case for predicting lifestyles and emergence of pathogens.</title>
        <authorList>
            <person name="Haridas S."/>
            <person name="Albert R."/>
            <person name="Binder M."/>
            <person name="Bloem J."/>
            <person name="Labutti K."/>
            <person name="Salamov A."/>
            <person name="Andreopoulos B."/>
            <person name="Baker S."/>
            <person name="Barry K."/>
            <person name="Bills G."/>
            <person name="Bluhm B."/>
            <person name="Cannon C."/>
            <person name="Castanera R."/>
            <person name="Culley D."/>
            <person name="Daum C."/>
            <person name="Ezra D."/>
            <person name="Gonzalez J."/>
            <person name="Henrissat B."/>
            <person name="Kuo A."/>
            <person name="Liang C."/>
            <person name="Lipzen A."/>
            <person name="Lutzoni F."/>
            <person name="Magnuson J."/>
            <person name="Mondo S."/>
            <person name="Nolan M."/>
            <person name="Ohm R."/>
            <person name="Pangilinan J."/>
            <person name="Park H.-J."/>
            <person name="Ramirez L."/>
            <person name="Alfaro M."/>
            <person name="Sun H."/>
            <person name="Tritt A."/>
            <person name="Yoshinaga Y."/>
            <person name="Zwiers L.-H."/>
            <person name="Turgeon B."/>
            <person name="Goodwin S."/>
            <person name="Spatafora J."/>
            <person name="Crous P."/>
            <person name="Grigoriev I."/>
        </authorList>
    </citation>
    <scope>NUCLEOTIDE SEQUENCE</scope>
    <source>
        <strain evidence="1">CBS 116005</strain>
    </source>
</reference>
<protein>
    <submittedName>
        <fullName evidence="1">Uncharacterized protein</fullName>
    </submittedName>
</protein>
<proteinExistence type="predicted"/>
<keyword evidence="2" id="KW-1185">Reference proteome</keyword>
<dbReference type="AlphaFoldDB" id="A0A6G1LF23"/>
<organism evidence="1 2">
    <name type="scientific">Teratosphaeria nubilosa</name>
    <dbReference type="NCBI Taxonomy" id="161662"/>
    <lineage>
        <taxon>Eukaryota</taxon>
        <taxon>Fungi</taxon>
        <taxon>Dikarya</taxon>
        <taxon>Ascomycota</taxon>
        <taxon>Pezizomycotina</taxon>
        <taxon>Dothideomycetes</taxon>
        <taxon>Dothideomycetidae</taxon>
        <taxon>Mycosphaerellales</taxon>
        <taxon>Teratosphaeriaceae</taxon>
        <taxon>Teratosphaeria</taxon>
    </lineage>
</organism>